<dbReference type="PANTHER" id="PTHR11225:SF4">
    <property type="entry name" value="NUCLEAR PORE COMPLEX PROTEIN NUP93"/>
    <property type="match status" value="1"/>
</dbReference>
<evidence type="ECO:0000256" key="1">
    <source>
        <dbReference type="ARBA" id="ARBA00004259"/>
    </source>
</evidence>
<feature type="region of interest" description="Disordered" evidence="4">
    <location>
        <begin position="90"/>
        <end position="135"/>
    </location>
</feature>
<dbReference type="Proteomes" id="UP001177003">
    <property type="component" value="Chromosome 0"/>
</dbReference>
<evidence type="ECO:0000256" key="3">
    <source>
        <dbReference type="ARBA" id="ARBA00023242"/>
    </source>
</evidence>
<dbReference type="AlphaFoldDB" id="A0AA35VG04"/>
<evidence type="ECO:0000313" key="6">
    <source>
        <dbReference type="Proteomes" id="UP001177003"/>
    </source>
</evidence>
<comment type="subcellular location">
    <subcellularLocation>
        <location evidence="1">Nucleus envelope</location>
    </subcellularLocation>
</comment>
<organism evidence="5 6">
    <name type="scientific">Lactuca saligna</name>
    <name type="common">Willowleaf lettuce</name>
    <dbReference type="NCBI Taxonomy" id="75948"/>
    <lineage>
        <taxon>Eukaryota</taxon>
        <taxon>Viridiplantae</taxon>
        <taxon>Streptophyta</taxon>
        <taxon>Embryophyta</taxon>
        <taxon>Tracheophyta</taxon>
        <taxon>Spermatophyta</taxon>
        <taxon>Magnoliopsida</taxon>
        <taxon>eudicotyledons</taxon>
        <taxon>Gunneridae</taxon>
        <taxon>Pentapetalae</taxon>
        <taxon>asterids</taxon>
        <taxon>campanulids</taxon>
        <taxon>Asterales</taxon>
        <taxon>Asteraceae</taxon>
        <taxon>Cichorioideae</taxon>
        <taxon>Cichorieae</taxon>
        <taxon>Lactucinae</taxon>
        <taxon>Lactuca</taxon>
    </lineage>
</organism>
<gene>
    <name evidence="5" type="ORF">LSALG_LOCUS2954</name>
</gene>
<keyword evidence="3" id="KW-0539">Nucleus</keyword>
<dbReference type="PANTHER" id="PTHR11225">
    <property type="entry name" value="NUCLEAR PORE COMPLEX PROTEIN NUP93 NUCLEOPORIN NUP93 DEAD EYE PROTEIN"/>
    <property type="match status" value="1"/>
</dbReference>
<evidence type="ECO:0000313" key="5">
    <source>
        <dbReference type="EMBL" id="CAI9262207.1"/>
    </source>
</evidence>
<dbReference type="InterPro" id="IPR007231">
    <property type="entry name" value="Nucleoporin_int_Nup93/Nic96"/>
</dbReference>
<evidence type="ECO:0000256" key="4">
    <source>
        <dbReference type="SAM" id="MobiDB-lite"/>
    </source>
</evidence>
<dbReference type="EMBL" id="OX465086">
    <property type="protein sequence ID" value="CAI9262207.1"/>
    <property type="molecule type" value="Genomic_DNA"/>
</dbReference>
<accession>A0AA35VG04</accession>
<name>A0AA35VG04_LACSI</name>
<evidence type="ECO:0000256" key="2">
    <source>
        <dbReference type="ARBA" id="ARBA00010186"/>
    </source>
</evidence>
<sequence>MAMVSAVQEAQKDNLRNFSDYMMRVLEDDWQKEKRDFLHSLSRISSLARTNSATAFKNAYDHNLGLDSSSGNSITMNKIWHLIQGLHIEGSESRSEKKGFAERKKGENEVDLAGVESREEEEAGVQNFGGFSFPPESQKRAFIKIIKRHL</sequence>
<proteinExistence type="inferred from homology"/>
<protein>
    <submittedName>
        <fullName evidence="5">Uncharacterized protein</fullName>
    </submittedName>
</protein>
<feature type="compositionally biased region" description="Basic and acidic residues" evidence="4">
    <location>
        <begin position="90"/>
        <end position="108"/>
    </location>
</feature>
<comment type="similarity">
    <text evidence="2">Belongs to the nucleoporin interacting component (NIC) family.</text>
</comment>
<dbReference type="GO" id="GO:0016973">
    <property type="term" value="P:poly(A)+ mRNA export from nucleus"/>
    <property type="evidence" value="ECO:0007669"/>
    <property type="project" value="TreeGrafter"/>
</dbReference>
<dbReference type="GO" id="GO:0005643">
    <property type="term" value="C:nuclear pore"/>
    <property type="evidence" value="ECO:0007669"/>
    <property type="project" value="InterPro"/>
</dbReference>
<dbReference type="GO" id="GO:0017056">
    <property type="term" value="F:structural constituent of nuclear pore"/>
    <property type="evidence" value="ECO:0007669"/>
    <property type="project" value="InterPro"/>
</dbReference>
<keyword evidence="6" id="KW-1185">Reference proteome</keyword>
<reference evidence="5" key="1">
    <citation type="submission" date="2023-04" db="EMBL/GenBank/DDBJ databases">
        <authorList>
            <person name="Vijverberg K."/>
            <person name="Xiong W."/>
            <person name="Schranz E."/>
        </authorList>
    </citation>
    <scope>NUCLEOTIDE SEQUENCE</scope>
</reference>
<dbReference type="GO" id="GO:0006606">
    <property type="term" value="P:protein import into nucleus"/>
    <property type="evidence" value="ECO:0007669"/>
    <property type="project" value="TreeGrafter"/>
</dbReference>